<feature type="domain" description="Glycosyl hydrolase family 95 catalytic" evidence="2">
    <location>
        <begin position="301"/>
        <end position="665"/>
    </location>
</feature>
<dbReference type="Proteomes" id="UP000283855">
    <property type="component" value="Unassembled WGS sequence"/>
</dbReference>
<dbReference type="PANTHER" id="PTHR31084:SF0">
    <property type="entry name" value="ALPHA-L-FUCOSIDASE 2"/>
    <property type="match status" value="1"/>
</dbReference>
<dbReference type="InterPro" id="IPR012341">
    <property type="entry name" value="6hp_glycosidase-like_sf"/>
</dbReference>
<proteinExistence type="predicted"/>
<evidence type="ECO:0000259" key="2">
    <source>
        <dbReference type="Pfam" id="PF22124"/>
    </source>
</evidence>
<dbReference type="Pfam" id="PF22124">
    <property type="entry name" value="Glyco_hydro_95_cat"/>
    <property type="match status" value="1"/>
</dbReference>
<comment type="caution">
    <text evidence="3">The sequence shown here is derived from an EMBL/GenBank/DDBJ whole genome shotgun (WGS) entry which is preliminary data.</text>
</comment>
<dbReference type="PANTHER" id="PTHR31084">
    <property type="entry name" value="ALPHA-L-FUCOSIDASE 2"/>
    <property type="match status" value="1"/>
</dbReference>
<dbReference type="InterPro" id="IPR049053">
    <property type="entry name" value="AFCA-like_C"/>
</dbReference>
<dbReference type="GO" id="GO:0004560">
    <property type="term" value="F:alpha-L-fucosidase activity"/>
    <property type="evidence" value="ECO:0007669"/>
    <property type="project" value="TreeGrafter"/>
</dbReference>
<dbReference type="AlphaFoldDB" id="A0A413SZ04"/>
<dbReference type="InterPro" id="IPR054363">
    <property type="entry name" value="GH95_cat"/>
</dbReference>
<dbReference type="SUPFAM" id="SSF48208">
    <property type="entry name" value="Six-hairpin glycosidases"/>
    <property type="match status" value="1"/>
</dbReference>
<dbReference type="PROSITE" id="PS51257">
    <property type="entry name" value="PROKAR_LIPOPROTEIN"/>
    <property type="match status" value="1"/>
</dbReference>
<feature type="domain" description="Alpha fucosidase A-like C-terminal" evidence="1">
    <location>
        <begin position="667"/>
        <end position="728"/>
    </location>
</feature>
<dbReference type="Pfam" id="PF21307">
    <property type="entry name" value="Glyco_hydro_95_C"/>
    <property type="match status" value="1"/>
</dbReference>
<evidence type="ECO:0000313" key="4">
    <source>
        <dbReference type="Proteomes" id="UP000283855"/>
    </source>
</evidence>
<gene>
    <name evidence="3" type="ORF">DW921_09240</name>
</gene>
<reference evidence="3 4" key="1">
    <citation type="submission" date="2018-08" db="EMBL/GenBank/DDBJ databases">
        <title>A genome reference for cultivated species of the human gut microbiota.</title>
        <authorList>
            <person name="Zou Y."/>
            <person name="Xue W."/>
            <person name="Luo G."/>
        </authorList>
    </citation>
    <scope>NUCLEOTIDE SEQUENCE [LARGE SCALE GENOMIC DNA]</scope>
    <source>
        <strain evidence="3 4">AM42-38</strain>
    </source>
</reference>
<organism evidence="3 4">
    <name type="scientific">Phocaeicola coprophilus</name>
    <dbReference type="NCBI Taxonomy" id="387090"/>
    <lineage>
        <taxon>Bacteria</taxon>
        <taxon>Pseudomonadati</taxon>
        <taxon>Bacteroidota</taxon>
        <taxon>Bacteroidia</taxon>
        <taxon>Bacteroidales</taxon>
        <taxon>Bacteroidaceae</taxon>
        <taxon>Phocaeicola</taxon>
    </lineage>
</organism>
<name>A0A413SZ04_9BACT</name>
<protein>
    <recommendedName>
        <fullName evidence="5">Glycosyl hydrolase family 95 N-terminal domain-containing protein</fullName>
    </recommendedName>
</protein>
<evidence type="ECO:0008006" key="5">
    <source>
        <dbReference type="Google" id="ProtNLM"/>
    </source>
</evidence>
<accession>A0A413SZ04</accession>
<evidence type="ECO:0000313" key="3">
    <source>
        <dbReference type="EMBL" id="RHA75084.1"/>
    </source>
</evidence>
<evidence type="ECO:0000259" key="1">
    <source>
        <dbReference type="Pfam" id="PF21307"/>
    </source>
</evidence>
<dbReference type="Gene3D" id="1.50.10.10">
    <property type="match status" value="1"/>
</dbReference>
<dbReference type="GO" id="GO:0005975">
    <property type="term" value="P:carbohydrate metabolic process"/>
    <property type="evidence" value="ECO:0007669"/>
    <property type="project" value="InterPro"/>
</dbReference>
<dbReference type="EMBL" id="QSFT01000018">
    <property type="protein sequence ID" value="RHA75084.1"/>
    <property type="molecule type" value="Genomic_DNA"/>
</dbReference>
<sequence length="746" mass="84153">MRVSVLLSGLLVGLMACTSGLENLPTKTSKSDLVFDSLAQTWDEGVPLGNATIGALVWKKGDALRLSLDRTDLWDLRPSDSLSGANFRFAWVKEHIRTKDYLPVQKKLDHPYDMEPAPAKIPGAALEFSLKELGNPSSVRLYLNDALCEVKWPEGTRLQTFVHASEPVGWFVFDQLDENLIPDIIAPTYADTLSGDSGGGPVEGLDLKRLGYSQGKVIRDGNKIVYHQKGFGDFYYEVAVSWMKSGKKLYGTWSVTTSLCPEKAEEEVEEAMKRGVANDYEDHTAYWDTFWKQSSVSLPDSLLQKQYDNEMYKLGSASRENSYPISLQAVWTADNGKLLPWKGDYHHDLNTQLSYWPVYTGNHLSEGLGYLNTLWNQRDVYKRYTRQYFETEGMNVPGVCTLTGEPMGGWIQYSMSQTIGAWLAQHFYLHWQYSADEDFLREKAYPFVRDVAVYLEQISFVDQAGVRRLEFSSSPEIYDNSLNAWFKDMTNYDLSLMRFLFRAASEMATSLKLGEEAAHWAQLESQLPAFDLDKEGALTFAKGHPYNESHRHFSHALAIHPLGLVDWSNGEKDQQIILATLKKMKDYGPDYWTGYTYAWYANMLARAFKGEEAAEALRVFASCFCLKNLFHANGDQSGTGKSLFTYRPFTLEGNFAFAAAVQEMLLQSHTGVVRVFPAIPEEWKDVAFTDLRARGGFLVSAERKGGKVVQVKIVSEKGGTLHFLSPDTGEVLEVNTKPGEVVSYKY</sequence>
<dbReference type="InterPro" id="IPR008928">
    <property type="entry name" value="6-hairpin_glycosidase_sf"/>
</dbReference>
<dbReference type="RefSeq" id="WP_118400551.1">
    <property type="nucleotide sequence ID" value="NZ_CABJGD010000018.1"/>
</dbReference>